<dbReference type="Proteomes" id="UP000557566">
    <property type="component" value="Unassembled WGS sequence"/>
</dbReference>
<dbReference type="GO" id="GO:0016020">
    <property type="term" value="C:membrane"/>
    <property type="evidence" value="ECO:0007669"/>
    <property type="project" value="UniProtKB-SubCell"/>
</dbReference>
<evidence type="ECO:0000313" key="10">
    <source>
        <dbReference type="Proteomes" id="UP000557566"/>
    </source>
</evidence>
<keyword evidence="2 6" id="KW-0812">Transmembrane</keyword>
<dbReference type="PROSITE" id="PS51352">
    <property type="entry name" value="THIOREDOXIN_2"/>
    <property type="match status" value="2"/>
</dbReference>
<keyword evidence="3 6" id="KW-1133">Transmembrane helix</keyword>
<feature type="transmembrane region" description="Helical" evidence="6">
    <location>
        <begin position="657"/>
        <end position="674"/>
    </location>
</feature>
<dbReference type="Pfam" id="PF00085">
    <property type="entry name" value="Thioredoxin"/>
    <property type="match status" value="2"/>
</dbReference>
<dbReference type="SUPFAM" id="SSF52833">
    <property type="entry name" value="Thioredoxin-like"/>
    <property type="match status" value="3"/>
</dbReference>
<dbReference type="Gene3D" id="3.40.30.10">
    <property type="entry name" value="Glutaredoxin"/>
    <property type="match status" value="2"/>
</dbReference>
<reference evidence="9 10" key="1">
    <citation type="journal article" date="2020" name="Genome Biol. Evol.">
        <title>A new high-quality draft genome assembly of the Chinese cordyceps Ophiocordyceps sinensis.</title>
        <authorList>
            <person name="Shu R."/>
            <person name="Zhang J."/>
            <person name="Meng Q."/>
            <person name="Zhang H."/>
            <person name="Zhou G."/>
            <person name="Li M."/>
            <person name="Wu P."/>
            <person name="Zhao Y."/>
            <person name="Chen C."/>
            <person name="Qin Q."/>
        </authorList>
    </citation>
    <scope>NUCLEOTIDE SEQUENCE [LARGE SCALE GENOMIC DNA]</scope>
    <source>
        <strain evidence="9 10">IOZ07</strain>
    </source>
</reference>
<comment type="subcellular location">
    <subcellularLocation>
        <location evidence="1">Membrane</location>
        <topology evidence="1">Single-pass membrane protein</topology>
    </subcellularLocation>
</comment>
<protein>
    <recommendedName>
        <fullName evidence="8">Thioredoxin domain-containing protein</fullName>
    </recommendedName>
</protein>
<evidence type="ECO:0000259" key="8">
    <source>
        <dbReference type="PROSITE" id="PS51352"/>
    </source>
</evidence>
<accession>A0A8H4PZZ5</accession>
<dbReference type="AlphaFoldDB" id="A0A8H4PZZ5"/>
<evidence type="ECO:0000256" key="5">
    <source>
        <dbReference type="SAM" id="MobiDB-lite"/>
    </source>
</evidence>
<evidence type="ECO:0000256" key="2">
    <source>
        <dbReference type="ARBA" id="ARBA00022692"/>
    </source>
</evidence>
<evidence type="ECO:0000256" key="4">
    <source>
        <dbReference type="ARBA" id="ARBA00023136"/>
    </source>
</evidence>
<comment type="caution">
    <text evidence="9">The sequence shown here is derived from an EMBL/GenBank/DDBJ whole genome shotgun (WGS) entry which is preliminary data.</text>
</comment>
<proteinExistence type="predicted"/>
<feature type="compositionally biased region" description="Basic and acidic residues" evidence="5">
    <location>
        <begin position="232"/>
        <end position="243"/>
    </location>
</feature>
<feature type="chain" id="PRO_5034270844" description="Thioredoxin domain-containing protein" evidence="7">
    <location>
        <begin position="19"/>
        <end position="710"/>
    </location>
</feature>
<dbReference type="InterPro" id="IPR036249">
    <property type="entry name" value="Thioredoxin-like_sf"/>
</dbReference>
<feature type="domain" description="Thioredoxin" evidence="8">
    <location>
        <begin position="223"/>
        <end position="356"/>
    </location>
</feature>
<evidence type="ECO:0000256" key="3">
    <source>
        <dbReference type="ARBA" id="ARBA00022989"/>
    </source>
</evidence>
<name>A0A8H4PZZ5_9HYPO</name>
<evidence type="ECO:0000256" key="1">
    <source>
        <dbReference type="ARBA" id="ARBA00004167"/>
    </source>
</evidence>
<feature type="signal peptide" evidence="7">
    <location>
        <begin position="1"/>
        <end position="18"/>
    </location>
</feature>
<feature type="domain" description="Thioredoxin" evidence="8">
    <location>
        <begin position="8"/>
        <end position="157"/>
    </location>
</feature>
<evidence type="ECO:0000313" key="9">
    <source>
        <dbReference type="EMBL" id="KAF4513532.1"/>
    </source>
</evidence>
<organism evidence="9 10">
    <name type="scientific">Ophiocordyceps sinensis</name>
    <dbReference type="NCBI Taxonomy" id="72228"/>
    <lineage>
        <taxon>Eukaryota</taxon>
        <taxon>Fungi</taxon>
        <taxon>Dikarya</taxon>
        <taxon>Ascomycota</taxon>
        <taxon>Pezizomycotina</taxon>
        <taxon>Sordariomycetes</taxon>
        <taxon>Hypocreomycetidae</taxon>
        <taxon>Hypocreales</taxon>
        <taxon>Ophiocordycipitaceae</taxon>
        <taxon>Ophiocordyceps</taxon>
    </lineage>
</organism>
<feature type="region of interest" description="Disordered" evidence="5">
    <location>
        <begin position="155"/>
        <end position="250"/>
    </location>
</feature>
<dbReference type="GO" id="GO:0005783">
    <property type="term" value="C:endoplasmic reticulum"/>
    <property type="evidence" value="ECO:0007669"/>
    <property type="project" value="TreeGrafter"/>
</dbReference>
<evidence type="ECO:0000256" key="7">
    <source>
        <dbReference type="SAM" id="SignalP"/>
    </source>
</evidence>
<keyword evidence="7" id="KW-0732">Signal</keyword>
<dbReference type="InterPro" id="IPR052250">
    <property type="entry name" value="PDI_TMX3"/>
</dbReference>
<sequence length="710" mass="79816">MRLHALTLLVGLAVPGWAQSPEEPDPVPQNTTFNGITVPPLFELTPNNWKAESKKTRWLAVKHYSPYCPHCMDFAPTYQTLYEFYYTSKPADGANFSQYYDFRFATINCVAYSDLCEEHQVQSFPTTVIYENGESFDSVKGNRAISEVSELIEPALEKTKPGSRPKTLALPKPGDAEAPKGNGKSASPAPSDLPKGPDETSKKPSGNKASDMGKVADTGKTGSNAKTPTPVDKSKETVSKKAEVTPNPSGVSVPLTAESFQSLVTMSQEPWFIKFYAPWCHHCQAMAPTWDQLAKSMRGKLNIAEVNCDKESLLCKKDVKVGAFPTIMFFKGAERADYTGLRGLGDFVQYADKAIDLASGVPDVDAESFKALEQKEEVLFVYFYDHATTSEDFMALERLPLSMIGHAKLVKTKDPKLYDRFKITTWPRLLVSREGRPTYYPPLTPDEMRDVRGVLDWMKSVWLPLVPELTPSNARQIMDGKIVVLGVLNHGDQDAFQSSLREMKSAANEWMDRQTQEFQLERKKLRDSKQMRIEEAEDRNDQRALRAAKAIRVNMDTSGRKEVAFAWVDGVYWQRWIRTTFGIDVKDGERIVINDQDNRRYWDNTVTGNYILVSRTSIMETLDKIVYGPNVIKHKLTVSAPEKILFDIRVAFLEHPFLSLGCVAGIGFGVFSWFRGRSRRRGGNFRLDDTMGIKELKEGLLGANGNQKAD</sequence>
<dbReference type="CDD" id="cd02961">
    <property type="entry name" value="PDI_a_family"/>
    <property type="match status" value="2"/>
</dbReference>
<dbReference type="EMBL" id="JAAVMX010000001">
    <property type="protein sequence ID" value="KAF4513532.1"/>
    <property type="molecule type" value="Genomic_DNA"/>
</dbReference>
<evidence type="ECO:0000256" key="6">
    <source>
        <dbReference type="SAM" id="Phobius"/>
    </source>
</evidence>
<gene>
    <name evidence="9" type="ORF">G6O67_000795</name>
</gene>
<dbReference type="PANTHER" id="PTHR46426">
    <property type="entry name" value="PROTEIN DISULFIDE-ISOMERASE TMX3"/>
    <property type="match status" value="1"/>
</dbReference>
<dbReference type="InterPro" id="IPR013766">
    <property type="entry name" value="Thioredoxin_domain"/>
</dbReference>
<dbReference type="OrthoDB" id="72053at2759"/>
<dbReference type="PANTHER" id="PTHR46426:SF1">
    <property type="entry name" value="PROTEIN DISULFIDE-ISOMERASE TMX3"/>
    <property type="match status" value="1"/>
</dbReference>
<keyword evidence="10" id="KW-1185">Reference proteome</keyword>
<keyword evidence="4 6" id="KW-0472">Membrane</keyword>